<proteinExistence type="predicted"/>
<protein>
    <submittedName>
        <fullName evidence="2">Uncharacterized protein</fullName>
    </submittedName>
</protein>
<name>A0AAV9S3G3_9TELE</name>
<sequence length="128" mass="14108">MAGGSGRREGWRQETEEAGNCQLDLSPDESQNNQVHCLGELIHNGEDGVETILRQETRNEVKHDMGPGTFQDQGGAEKIPCSLGGGLCLSTDITGKNKLRRLDSWRPPKGMIEEWVLLRLGHPESGEE</sequence>
<dbReference type="Proteomes" id="UP001311232">
    <property type="component" value="Unassembled WGS sequence"/>
</dbReference>
<comment type="caution">
    <text evidence="2">The sequence shown here is derived from an EMBL/GenBank/DDBJ whole genome shotgun (WGS) entry which is preliminary data.</text>
</comment>
<dbReference type="EMBL" id="JAHHUM010000921">
    <property type="protein sequence ID" value="KAK5615867.1"/>
    <property type="molecule type" value="Genomic_DNA"/>
</dbReference>
<gene>
    <name evidence="2" type="ORF">CRENBAI_020870</name>
</gene>
<reference evidence="2 3" key="1">
    <citation type="submission" date="2021-06" db="EMBL/GenBank/DDBJ databases">
        <authorList>
            <person name="Palmer J.M."/>
        </authorList>
    </citation>
    <scope>NUCLEOTIDE SEQUENCE [LARGE SCALE GENOMIC DNA]</scope>
    <source>
        <strain evidence="2 3">MEX-2019</strain>
        <tissue evidence="2">Muscle</tissue>
    </source>
</reference>
<dbReference type="AlphaFoldDB" id="A0AAV9S3G3"/>
<evidence type="ECO:0000313" key="2">
    <source>
        <dbReference type="EMBL" id="KAK5615867.1"/>
    </source>
</evidence>
<evidence type="ECO:0000313" key="3">
    <source>
        <dbReference type="Proteomes" id="UP001311232"/>
    </source>
</evidence>
<feature type="region of interest" description="Disordered" evidence="1">
    <location>
        <begin position="1"/>
        <end position="29"/>
    </location>
</feature>
<feature type="compositionally biased region" description="Basic and acidic residues" evidence="1">
    <location>
        <begin position="1"/>
        <end position="15"/>
    </location>
</feature>
<accession>A0AAV9S3G3</accession>
<organism evidence="2 3">
    <name type="scientific">Crenichthys baileyi</name>
    <name type="common">White River springfish</name>
    <dbReference type="NCBI Taxonomy" id="28760"/>
    <lineage>
        <taxon>Eukaryota</taxon>
        <taxon>Metazoa</taxon>
        <taxon>Chordata</taxon>
        <taxon>Craniata</taxon>
        <taxon>Vertebrata</taxon>
        <taxon>Euteleostomi</taxon>
        <taxon>Actinopterygii</taxon>
        <taxon>Neopterygii</taxon>
        <taxon>Teleostei</taxon>
        <taxon>Neoteleostei</taxon>
        <taxon>Acanthomorphata</taxon>
        <taxon>Ovalentaria</taxon>
        <taxon>Atherinomorphae</taxon>
        <taxon>Cyprinodontiformes</taxon>
        <taxon>Goodeidae</taxon>
        <taxon>Crenichthys</taxon>
    </lineage>
</organism>
<evidence type="ECO:0000256" key="1">
    <source>
        <dbReference type="SAM" id="MobiDB-lite"/>
    </source>
</evidence>
<keyword evidence="3" id="KW-1185">Reference proteome</keyword>